<dbReference type="InterPro" id="IPR046346">
    <property type="entry name" value="Aminoacid_DH-like_N_sf"/>
</dbReference>
<dbReference type="AlphaFoldDB" id="A0A097STP7"/>
<dbReference type="SUPFAM" id="SSF51735">
    <property type="entry name" value="NAD(P)-binding Rossmann-fold domains"/>
    <property type="match status" value="1"/>
</dbReference>
<evidence type="ECO:0000256" key="10">
    <source>
        <dbReference type="ARBA" id="ARBA00023167"/>
    </source>
</evidence>
<comment type="catalytic activity">
    <reaction evidence="12">
        <text>(6R)-5,10-methylene-5,6,7,8-tetrahydrofolate + NADP(+) = (6R)-5,10-methenyltetrahydrofolate + NADPH</text>
        <dbReference type="Rhea" id="RHEA:22812"/>
        <dbReference type="ChEBI" id="CHEBI:15636"/>
        <dbReference type="ChEBI" id="CHEBI:57455"/>
        <dbReference type="ChEBI" id="CHEBI:57783"/>
        <dbReference type="ChEBI" id="CHEBI:58349"/>
        <dbReference type="EC" id="1.5.1.5"/>
    </reaction>
</comment>
<evidence type="ECO:0000256" key="1">
    <source>
        <dbReference type="ARBA" id="ARBA00004777"/>
    </source>
</evidence>
<dbReference type="GO" id="GO:0005829">
    <property type="term" value="C:cytosol"/>
    <property type="evidence" value="ECO:0007669"/>
    <property type="project" value="TreeGrafter"/>
</dbReference>
<dbReference type="EMBL" id="CP007711">
    <property type="protein sequence ID" value="AIV03954.1"/>
    <property type="molecule type" value="Genomic_DNA"/>
</dbReference>
<organism evidence="15 16">
    <name type="scientific">Candidatus Malacoplasma girerdii</name>
    <dbReference type="NCBI Taxonomy" id="1318617"/>
    <lineage>
        <taxon>Bacteria</taxon>
        <taxon>Bacillati</taxon>
        <taxon>Mycoplasmatota</taxon>
        <taxon>Mycoplasmoidales</taxon>
        <taxon>Mycoplasmoidaceae</taxon>
        <taxon>Malacoplasma</taxon>
    </lineage>
</organism>
<dbReference type="FunFam" id="3.40.50.720:FF:000094">
    <property type="entry name" value="Bifunctional protein FolD"/>
    <property type="match status" value="1"/>
</dbReference>
<feature type="binding site" evidence="12">
    <location>
        <begin position="166"/>
        <end position="168"/>
    </location>
    <ligand>
        <name>NADP(+)</name>
        <dbReference type="ChEBI" id="CHEBI:58349"/>
    </ligand>
</feature>
<dbReference type="KEGG" id="mgj:MGM1_6060"/>
<evidence type="ECO:0000256" key="12">
    <source>
        <dbReference type="HAMAP-Rule" id="MF_01576"/>
    </source>
</evidence>
<feature type="domain" description="Tetrahydrofolate dehydrogenase/cyclohydrolase catalytic" evidence="13">
    <location>
        <begin position="4"/>
        <end position="118"/>
    </location>
</feature>
<evidence type="ECO:0000256" key="6">
    <source>
        <dbReference type="ARBA" id="ARBA00022801"/>
    </source>
</evidence>
<evidence type="ECO:0000259" key="14">
    <source>
        <dbReference type="Pfam" id="PF02882"/>
    </source>
</evidence>
<feature type="binding site" evidence="12">
    <location>
        <position position="232"/>
    </location>
    <ligand>
        <name>NADP(+)</name>
        <dbReference type="ChEBI" id="CHEBI:58349"/>
    </ligand>
</feature>
<keyword evidence="3 12" id="KW-0554">One-carbon metabolism</keyword>
<comment type="caution">
    <text evidence="12">Lacks conserved residue(s) required for the propagation of feature annotation.</text>
</comment>
<dbReference type="PROSITE" id="PS00766">
    <property type="entry name" value="THF_DHG_CYH_1"/>
    <property type="match status" value="1"/>
</dbReference>
<dbReference type="EC" id="1.5.1.5" evidence="12"/>
<dbReference type="SUPFAM" id="SSF53223">
    <property type="entry name" value="Aminoacid dehydrogenase-like, N-terminal domain"/>
    <property type="match status" value="1"/>
</dbReference>
<dbReference type="GO" id="GO:0035999">
    <property type="term" value="P:tetrahydrofolate interconversion"/>
    <property type="evidence" value="ECO:0007669"/>
    <property type="project" value="UniProtKB-UniRule"/>
</dbReference>
<dbReference type="GO" id="GO:0006164">
    <property type="term" value="P:purine nucleotide biosynthetic process"/>
    <property type="evidence" value="ECO:0007669"/>
    <property type="project" value="UniProtKB-KW"/>
</dbReference>
<evidence type="ECO:0000256" key="11">
    <source>
        <dbReference type="ARBA" id="ARBA00023268"/>
    </source>
</evidence>
<dbReference type="HOGENOM" id="CLU_034045_2_1_14"/>
<dbReference type="Proteomes" id="UP000030066">
    <property type="component" value="Chromosome"/>
</dbReference>
<dbReference type="CDD" id="cd01080">
    <property type="entry name" value="NAD_bind_m-THF_DH_Cyclohyd"/>
    <property type="match status" value="1"/>
</dbReference>
<evidence type="ECO:0000256" key="7">
    <source>
        <dbReference type="ARBA" id="ARBA00022857"/>
    </source>
</evidence>
<evidence type="ECO:0000256" key="9">
    <source>
        <dbReference type="ARBA" id="ARBA00023102"/>
    </source>
</evidence>
<reference evidence="15 16" key="1">
    <citation type="journal article" date="2014" name="PLoS ONE">
        <title>An emerging Mycoplasma associated with trichomoniasis, vaginal infection and disease.</title>
        <authorList>
            <consortium name="Vaginal Microbiome Consortium"/>
            <person name="Fettweis J.M."/>
            <person name="Serrano M.G."/>
            <person name="Huang B."/>
            <person name="Brooks J.P."/>
            <person name="Glascock A.L."/>
            <person name="Sheth N.U."/>
            <person name="Strauss J.F.III."/>
            <person name="Jefferson K.K."/>
            <person name="Buck G.A."/>
        </authorList>
    </citation>
    <scope>NUCLEOTIDE SEQUENCE [LARGE SCALE GENOMIC DNA]</scope>
    <source>
        <strain evidence="15 16">VCU_M1</strain>
    </source>
</reference>
<sequence length="284" mass="31116">MAIINGKAIAEQIKQELKLQAANLIKKRIRPTLAVVQVGNNEASNIYIRNKKKIAEELNIKFIHLHFGEKITTNDLLNEINKINLDKTIHGLFVQLPLPKHINEFAIINAIDPNKDVDCFSIANIGRLWSAKPNDLIIKPNTPAGIIELIKRSGISLEGKNVTVIGRSNIVGKPLIALLMMENATVTVCHSKTKNLAKVCAKADILISAVGKAKLVTEDFVKKGAVVIDVGINRDESGKICGDVDFNPVQLKTNMITPVPGGVGPMTVVMLMKNLIELAKNYRK</sequence>
<dbReference type="HAMAP" id="MF_01576">
    <property type="entry name" value="THF_DHG_CYH"/>
    <property type="match status" value="1"/>
</dbReference>
<dbReference type="Gene3D" id="3.40.50.10860">
    <property type="entry name" value="Leucine Dehydrogenase, chain A, domain 1"/>
    <property type="match status" value="1"/>
</dbReference>
<dbReference type="GO" id="GO:0009086">
    <property type="term" value="P:methionine biosynthetic process"/>
    <property type="evidence" value="ECO:0007669"/>
    <property type="project" value="UniProtKB-KW"/>
</dbReference>
<dbReference type="Pfam" id="PF02882">
    <property type="entry name" value="THF_DHG_CYH_C"/>
    <property type="match status" value="1"/>
</dbReference>
<keyword evidence="16" id="KW-1185">Reference proteome</keyword>
<dbReference type="InterPro" id="IPR020867">
    <property type="entry name" value="THF_DH/CycHdrlase_CS"/>
</dbReference>
<comment type="similarity">
    <text evidence="12">Belongs to the tetrahydrofolate dehydrogenase/cyclohydrolase family.</text>
</comment>
<comment type="pathway">
    <text evidence="1 12">One-carbon metabolism; tetrahydrofolate interconversion.</text>
</comment>
<keyword evidence="8 12" id="KW-0560">Oxidoreductase</keyword>
<evidence type="ECO:0000256" key="4">
    <source>
        <dbReference type="ARBA" id="ARBA00022605"/>
    </source>
</evidence>
<dbReference type="GO" id="GO:0000105">
    <property type="term" value="P:L-histidine biosynthetic process"/>
    <property type="evidence" value="ECO:0007669"/>
    <property type="project" value="UniProtKB-KW"/>
</dbReference>
<dbReference type="InterPro" id="IPR036291">
    <property type="entry name" value="NAD(P)-bd_dom_sf"/>
</dbReference>
<dbReference type="PROSITE" id="PS00767">
    <property type="entry name" value="THF_DHG_CYH_2"/>
    <property type="match status" value="1"/>
</dbReference>
<evidence type="ECO:0000256" key="3">
    <source>
        <dbReference type="ARBA" id="ARBA00022563"/>
    </source>
</evidence>
<evidence type="ECO:0000313" key="15">
    <source>
        <dbReference type="EMBL" id="AIV03954.1"/>
    </source>
</evidence>
<keyword evidence="6 12" id="KW-0378">Hydrolase</keyword>
<dbReference type="InterPro" id="IPR020630">
    <property type="entry name" value="THF_DH/CycHdrlase_cat_dom"/>
</dbReference>
<dbReference type="Pfam" id="PF00763">
    <property type="entry name" value="THF_DHG_CYH"/>
    <property type="match status" value="1"/>
</dbReference>
<dbReference type="InterPro" id="IPR000672">
    <property type="entry name" value="THF_DH/CycHdrlase"/>
</dbReference>
<dbReference type="FunFam" id="3.40.50.10860:FF:000005">
    <property type="entry name" value="C-1-tetrahydrofolate synthase, cytoplasmic, putative"/>
    <property type="match status" value="1"/>
</dbReference>
<evidence type="ECO:0000256" key="5">
    <source>
        <dbReference type="ARBA" id="ARBA00022755"/>
    </source>
</evidence>
<evidence type="ECO:0000256" key="2">
    <source>
        <dbReference type="ARBA" id="ARBA00011738"/>
    </source>
</evidence>
<keyword evidence="5 12" id="KW-0658">Purine biosynthesis</keyword>
<accession>A0A097STP7</accession>
<gene>
    <name evidence="12 15" type="primary">folD</name>
    <name evidence="15" type="ORF">MGM1_6060</name>
</gene>
<protein>
    <recommendedName>
        <fullName evidence="12">Bifunctional protein FolD</fullName>
    </recommendedName>
    <domain>
        <recommendedName>
            <fullName evidence="12">Methylenetetrahydrofolate dehydrogenase</fullName>
            <ecNumber evidence="12">1.5.1.5</ecNumber>
        </recommendedName>
    </domain>
    <domain>
        <recommendedName>
            <fullName evidence="12">Methenyltetrahydrofolate cyclohydrolase</fullName>
            <ecNumber evidence="12">3.5.4.9</ecNumber>
        </recommendedName>
    </domain>
</protein>
<dbReference type="eggNOG" id="COG0190">
    <property type="taxonomic scope" value="Bacteria"/>
</dbReference>
<dbReference type="GO" id="GO:0004477">
    <property type="term" value="F:methenyltetrahydrofolate cyclohydrolase activity"/>
    <property type="evidence" value="ECO:0007669"/>
    <property type="project" value="UniProtKB-UniRule"/>
</dbReference>
<comment type="catalytic activity">
    <reaction evidence="12">
        <text>(6R)-5,10-methenyltetrahydrofolate + H2O = (6R)-10-formyltetrahydrofolate + H(+)</text>
        <dbReference type="Rhea" id="RHEA:23700"/>
        <dbReference type="ChEBI" id="CHEBI:15377"/>
        <dbReference type="ChEBI" id="CHEBI:15378"/>
        <dbReference type="ChEBI" id="CHEBI:57455"/>
        <dbReference type="ChEBI" id="CHEBI:195366"/>
        <dbReference type="EC" id="3.5.4.9"/>
    </reaction>
</comment>
<dbReference type="PANTHER" id="PTHR48099">
    <property type="entry name" value="C-1-TETRAHYDROFOLATE SYNTHASE, CYTOPLASMIC-RELATED"/>
    <property type="match status" value="1"/>
</dbReference>
<proteinExistence type="inferred from homology"/>
<evidence type="ECO:0000259" key="13">
    <source>
        <dbReference type="Pfam" id="PF00763"/>
    </source>
</evidence>
<dbReference type="GO" id="GO:0004488">
    <property type="term" value="F:methylenetetrahydrofolate dehydrogenase (NADP+) activity"/>
    <property type="evidence" value="ECO:0007669"/>
    <property type="project" value="UniProtKB-UniRule"/>
</dbReference>
<dbReference type="InterPro" id="IPR020631">
    <property type="entry name" value="THF_DH/CycHdrlase_NAD-bd_dom"/>
</dbReference>
<dbReference type="Gene3D" id="3.40.50.720">
    <property type="entry name" value="NAD(P)-binding Rossmann-like Domain"/>
    <property type="match status" value="1"/>
</dbReference>
<keyword evidence="10 12" id="KW-0486">Methionine biosynthesis</keyword>
<dbReference type="STRING" id="1318617.MGM1_6060"/>
<feature type="domain" description="Tetrahydrofolate dehydrogenase/cyclohydrolase NAD(P)-binding" evidence="14">
    <location>
        <begin position="140"/>
        <end position="281"/>
    </location>
</feature>
<keyword evidence="4 12" id="KW-0028">Amino-acid biosynthesis</keyword>
<dbReference type="EC" id="3.5.4.9" evidence="12"/>
<evidence type="ECO:0000256" key="8">
    <source>
        <dbReference type="ARBA" id="ARBA00023002"/>
    </source>
</evidence>
<name>A0A097STP7_9BACT</name>
<keyword evidence="7 12" id="KW-0521">NADP</keyword>
<comment type="function">
    <text evidence="12">Catalyzes the oxidation of 5,10-methylenetetrahydrofolate to 5,10-methenyltetrahydrofolate and then the hydrolysis of 5,10-methenyltetrahydrofolate to 10-formyltetrahydrofolate.</text>
</comment>
<dbReference type="UniPathway" id="UPA00193"/>
<dbReference type="PANTHER" id="PTHR48099:SF5">
    <property type="entry name" value="C-1-TETRAHYDROFOLATE SYNTHASE, CYTOPLASMIC"/>
    <property type="match status" value="1"/>
</dbReference>
<keyword evidence="9 12" id="KW-0368">Histidine biosynthesis</keyword>
<keyword evidence="11 12" id="KW-0511">Multifunctional enzyme</keyword>
<dbReference type="PRINTS" id="PR00085">
    <property type="entry name" value="THFDHDRGNASE"/>
</dbReference>
<evidence type="ECO:0000313" key="16">
    <source>
        <dbReference type="Proteomes" id="UP000030066"/>
    </source>
</evidence>
<comment type="subunit">
    <text evidence="2 12">Homodimer.</text>
</comment>